<keyword evidence="2" id="KW-1185">Reference proteome</keyword>
<evidence type="ECO:0000313" key="2">
    <source>
        <dbReference type="Proteomes" id="UP000826146"/>
    </source>
</evidence>
<name>A0ABM7SEB5_9HELI</name>
<dbReference type="RefSeq" id="WP_221272575.1">
    <property type="nucleotide sequence ID" value="NZ_AP024819.1"/>
</dbReference>
<organism evidence="1 2">
    <name type="scientific">Helicobacter gastrofelis</name>
    <dbReference type="NCBI Taxonomy" id="2849642"/>
    <lineage>
        <taxon>Bacteria</taxon>
        <taxon>Pseudomonadati</taxon>
        <taxon>Campylobacterota</taxon>
        <taxon>Epsilonproteobacteria</taxon>
        <taxon>Campylobacterales</taxon>
        <taxon>Helicobacteraceae</taxon>
        <taxon>Helicobacter</taxon>
    </lineage>
</organism>
<protein>
    <submittedName>
        <fullName evidence="1">Uncharacterized protein</fullName>
    </submittedName>
</protein>
<proteinExistence type="predicted"/>
<sequence>MLNPINALQQLGLLQDLLKDHPQAQNFNGTLPLLLKVLEKKGADQYLLQLGNQILESKSQKNLVLGKTYWALVHKSSVGATMLSNLIPQPPILSELKNAPLKLDLQELHKLLSHESKEVFKDYHEQILQNFTHAPTRQDFLFFGNLLLSLQHEVASFVITDGHKESLVQFKKRGKQERLEFYALYPHLGPLQGVLYKQEGGVCLSLGVAYESVANLLRGQIDSLKGFSHIEIYTAKPLPEPLFSFEENLLDTRG</sequence>
<dbReference type="Proteomes" id="UP000826146">
    <property type="component" value="Chromosome"/>
</dbReference>
<dbReference type="EMBL" id="AP024819">
    <property type="protein sequence ID" value="BCZ19109.1"/>
    <property type="molecule type" value="Genomic_DNA"/>
</dbReference>
<reference evidence="1 2" key="1">
    <citation type="submission" date="2021-07" db="EMBL/GenBank/DDBJ databases">
        <title>Novel Helicobacter sp. Isolated from a cat.</title>
        <authorList>
            <person name="Rimbara E."/>
            <person name="Suzuki M."/>
        </authorList>
    </citation>
    <scope>NUCLEOTIDE SEQUENCE [LARGE SCALE GENOMIC DNA]</scope>
    <source>
        <strain evidence="2">NHP19-012</strain>
    </source>
</reference>
<accession>A0ABM7SEB5</accession>
<gene>
    <name evidence="1" type="ORF">NHP190012_07510</name>
</gene>
<evidence type="ECO:0000313" key="1">
    <source>
        <dbReference type="EMBL" id="BCZ19109.1"/>
    </source>
</evidence>